<feature type="domain" description="F-box" evidence="1">
    <location>
        <begin position="3"/>
        <end position="41"/>
    </location>
</feature>
<dbReference type="InterPro" id="IPR036047">
    <property type="entry name" value="F-box-like_dom_sf"/>
</dbReference>
<dbReference type="Pfam" id="PF00646">
    <property type="entry name" value="F-box"/>
    <property type="match status" value="1"/>
</dbReference>
<evidence type="ECO:0000313" key="3">
    <source>
        <dbReference type="RefSeq" id="XP_015179979.1"/>
    </source>
</evidence>
<name>A0ABM1IIE2_POLDO</name>
<gene>
    <name evidence="3" type="primary">LOC107068272</name>
</gene>
<dbReference type="RefSeq" id="XP_015179979.1">
    <property type="nucleotide sequence ID" value="XM_015324493.1"/>
</dbReference>
<evidence type="ECO:0000313" key="2">
    <source>
        <dbReference type="Proteomes" id="UP000694924"/>
    </source>
</evidence>
<accession>A0ABM1IIE2</accession>
<dbReference type="Proteomes" id="UP000694924">
    <property type="component" value="Unplaced"/>
</dbReference>
<dbReference type="Gene3D" id="1.20.1280.50">
    <property type="match status" value="1"/>
</dbReference>
<reference evidence="3" key="1">
    <citation type="submission" date="2025-08" db="UniProtKB">
        <authorList>
            <consortium name="RefSeq"/>
        </authorList>
    </citation>
    <scope>IDENTIFICATION</scope>
    <source>
        <tissue evidence="3">Whole body</tissue>
    </source>
</reference>
<proteinExistence type="predicted"/>
<dbReference type="CDD" id="cd09917">
    <property type="entry name" value="F-box_SF"/>
    <property type="match status" value="1"/>
</dbReference>
<evidence type="ECO:0000259" key="1">
    <source>
        <dbReference type="Pfam" id="PF00646"/>
    </source>
</evidence>
<dbReference type="SUPFAM" id="SSF81383">
    <property type="entry name" value="F-box domain"/>
    <property type="match status" value="1"/>
</dbReference>
<dbReference type="InterPro" id="IPR001810">
    <property type="entry name" value="F-box_dom"/>
</dbReference>
<keyword evidence="2" id="KW-1185">Reference proteome</keyword>
<organism evidence="2 3">
    <name type="scientific">Polistes dominula</name>
    <name type="common">European paper wasp</name>
    <name type="synonym">Vespa dominula</name>
    <dbReference type="NCBI Taxonomy" id="743375"/>
    <lineage>
        <taxon>Eukaryota</taxon>
        <taxon>Metazoa</taxon>
        <taxon>Ecdysozoa</taxon>
        <taxon>Arthropoda</taxon>
        <taxon>Hexapoda</taxon>
        <taxon>Insecta</taxon>
        <taxon>Pterygota</taxon>
        <taxon>Neoptera</taxon>
        <taxon>Endopterygota</taxon>
        <taxon>Hymenoptera</taxon>
        <taxon>Apocrita</taxon>
        <taxon>Aculeata</taxon>
        <taxon>Vespoidea</taxon>
        <taxon>Vespidae</taxon>
        <taxon>Polistinae</taxon>
        <taxon>Polistini</taxon>
        <taxon>Polistes</taxon>
    </lineage>
</organism>
<sequence length="357" mass="41598">MELNLNYYVLRKIFKLLNGFDLHNASQVCSSWFEAANDVKNERGPMYVIKRRKKTLLNNKLEQFEKEVIECSQVKPSLIMLLYVPFNKAILERCYCDFIPVKCYLLSLEYHSTIRRMIRPKKTVACMFFPEVPDIRYSTFTLKKNLKRSEIYCEELKLFIDNSFQNSDKLKTTFEEFFINDSTTTSCLILLCNNINNNIAIDLVKSLKEWFPNKNFPLWGGMVDRISVCTYEQNTRSCKVHADSIAILIGGPEMKIWSVILDHFCETEKVIDDTLKTFKESITLKKHSIGFIFSSRCRENYLLALDSSIYHNHFPNIPLVNCVGHKSLGSSLDEAYKKISHDWNEIGDATLMIITYN</sequence>
<protein>
    <submittedName>
        <fullName evidence="3">Uncharacterized protein LOC107068272</fullName>
    </submittedName>
</protein>
<dbReference type="GeneID" id="107068272"/>